<dbReference type="Pfam" id="PF00128">
    <property type="entry name" value="Alpha-amylase"/>
    <property type="match status" value="1"/>
</dbReference>
<dbReference type="InterPro" id="IPR017853">
    <property type="entry name" value="GH"/>
</dbReference>
<organism evidence="8 9">
    <name type="scientific">Parthenolecanium corni</name>
    <dbReference type="NCBI Taxonomy" id="536013"/>
    <lineage>
        <taxon>Eukaryota</taxon>
        <taxon>Metazoa</taxon>
        <taxon>Ecdysozoa</taxon>
        <taxon>Arthropoda</taxon>
        <taxon>Hexapoda</taxon>
        <taxon>Insecta</taxon>
        <taxon>Pterygota</taxon>
        <taxon>Neoptera</taxon>
        <taxon>Paraneoptera</taxon>
        <taxon>Hemiptera</taxon>
        <taxon>Sternorrhyncha</taxon>
        <taxon>Coccoidea</taxon>
        <taxon>Coccidae</taxon>
        <taxon>Parthenolecanium</taxon>
    </lineage>
</organism>
<feature type="signal peptide" evidence="6">
    <location>
        <begin position="1"/>
        <end position="22"/>
    </location>
</feature>
<dbReference type="InterPro" id="IPR006047">
    <property type="entry name" value="GH13_cat_dom"/>
</dbReference>
<dbReference type="GO" id="GO:0004558">
    <property type="term" value="F:alpha-1,4-glucosidase activity"/>
    <property type="evidence" value="ECO:0007669"/>
    <property type="project" value="UniProtKB-EC"/>
</dbReference>
<sequence length="553" mass="64507">MDIIRKYLVLLLAYNLSDVILSEKDWWKYTTIYEIYLPSFKDSNGDGIGDLKGVTLMLDHFVDLGVETLWITPFFKSTMENLGYDVANYTDIEPIYGTMKDFEDLAMESKKRGIKLVADFVINHSSDTHPWFSKSIDRIEPYTNFYVWKDAKGFKENGDPRPPNNWVGVYDGSAWTWNEKRKQFYYHQFIKEMPDLNLRDLTLKNELKNILKYWFDRGIDGGRLDAARHFMEDLQLRDEPLLDPNNRRDPITYNDLNHIYTADIDDTYIFLHELSEFIDKEYGSKNDEIMIIPEAFGDDGPVMKYYGTPDYKICSFPFNFHFMSFAQFVTATEFEHRIQSWLTKMPTHGVANWGVETHDHHRVGTRFNAEYEEVMLITITMLPGVAMVYYGQEIGMMESKIRAGETRIPNSNYVHKWSNEGVAEDQSRLPMQWDNTMNAGFTSNSKPWLPLNSNYWRVNVAEQKHQPYSRYNLFKTLIKLRRSEILKFGTFKSYPLSTWVYSFSRNVPGGPMILVVLNLSTETEIVSLHNHIPNLPASLVVLAASANAGYKRR</sequence>
<protein>
    <recommendedName>
        <fullName evidence="3">alpha-glucosidase</fullName>
        <ecNumber evidence="3">3.2.1.20</ecNumber>
    </recommendedName>
</protein>
<evidence type="ECO:0000256" key="6">
    <source>
        <dbReference type="SAM" id="SignalP"/>
    </source>
</evidence>
<evidence type="ECO:0000256" key="5">
    <source>
        <dbReference type="ARBA" id="ARBA00023295"/>
    </source>
</evidence>
<dbReference type="PANTHER" id="PTHR10357">
    <property type="entry name" value="ALPHA-AMYLASE FAMILY MEMBER"/>
    <property type="match status" value="1"/>
</dbReference>
<dbReference type="EC" id="3.2.1.20" evidence="3"/>
<comment type="similarity">
    <text evidence="2">Belongs to the glycosyl hydrolase 13 family.</text>
</comment>
<keyword evidence="9" id="KW-1185">Reference proteome</keyword>
<dbReference type="GO" id="GO:0005975">
    <property type="term" value="P:carbohydrate metabolic process"/>
    <property type="evidence" value="ECO:0007669"/>
    <property type="project" value="InterPro"/>
</dbReference>
<dbReference type="Gene3D" id="3.20.20.80">
    <property type="entry name" value="Glycosidases"/>
    <property type="match status" value="1"/>
</dbReference>
<dbReference type="SUPFAM" id="SSF51445">
    <property type="entry name" value="(Trans)glycosidases"/>
    <property type="match status" value="1"/>
</dbReference>
<name>A0AAN9TI73_9HEMI</name>
<keyword evidence="5" id="KW-0326">Glycosidase</keyword>
<dbReference type="SMART" id="SM00642">
    <property type="entry name" value="Aamy"/>
    <property type="match status" value="1"/>
</dbReference>
<keyword evidence="4" id="KW-0325">Glycoprotein</keyword>
<dbReference type="PANTHER" id="PTHR10357:SF179">
    <property type="entry name" value="NEUTRAL AND BASIC AMINO ACID TRANSPORT PROTEIN RBAT"/>
    <property type="match status" value="1"/>
</dbReference>
<accession>A0AAN9TI73</accession>
<dbReference type="EMBL" id="JBBCAQ010000028">
    <property type="protein sequence ID" value="KAK7585955.1"/>
    <property type="molecule type" value="Genomic_DNA"/>
</dbReference>
<comment type="caution">
    <text evidence="8">The sequence shown here is derived from an EMBL/GenBank/DDBJ whole genome shotgun (WGS) entry which is preliminary data.</text>
</comment>
<evidence type="ECO:0000256" key="2">
    <source>
        <dbReference type="ARBA" id="ARBA00008061"/>
    </source>
</evidence>
<dbReference type="FunFam" id="3.90.400.10:FF:000001">
    <property type="entry name" value="Maltase A3, isoform A"/>
    <property type="match status" value="1"/>
</dbReference>
<evidence type="ECO:0000259" key="7">
    <source>
        <dbReference type="SMART" id="SM00642"/>
    </source>
</evidence>
<dbReference type="AlphaFoldDB" id="A0AAN9TI73"/>
<evidence type="ECO:0000313" key="9">
    <source>
        <dbReference type="Proteomes" id="UP001367676"/>
    </source>
</evidence>
<keyword evidence="6" id="KW-0732">Signal</keyword>
<evidence type="ECO:0000256" key="3">
    <source>
        <dbReference type="ARBA" id="ARBA00012741"/>
    </source>
</evidence>
<comment type="catalytic activity">
    <reaction evidence="1">
        <text>Hydrolysis of terminal, non-reducing (1-&gt;4)-linked alpha-D-glucose residues with release of alpha-D-glucose.</text>
        <dbReference type="EC" id="3.2.1.20"/>
    </reaction>
</comment>
<dbReference type="Proteomes" id="UP001367676">
    <property type="component" value="Unassembled WGS sequence"/>
</dbReference>
<dbReference type="Gene3D" id="3.90.400.10">
    <property type="entry name" value="Oligo-1,6-glucosidase, Domain 2"/>
    <property type="match status" value="1"/>
</dbReference>
<feature type="domain" description="Glycosyl hydrolase family 13 catalytic" evidence="7">
    <location>
        <begin position="34"/>
        <end position="432"/>
    </location>
</feature>
<proteinExistence type="inferred from homology"/>
<reference evidence="8 9" key="1">
    <citation type="submission" date="2024-03" db="EMBL/GenBank/DDBJ databases">
        <title>Adaptation during the transition from Ophiocordyceps entomopathogen to insect associate is accompanied by gene loss and intensified selection.</title>
        <authorList>
            <person name="Ward C.M."/>
            <person name="Onetto C.A."/>
            <person name="Borneman A.R."/>
        </authorList>
    </citation>
    <scope>NUCLEOTIDE SEQUENCE [LARGE SCALE GENOMIC DNA]</scope>
    <source>
        <strain evidence="8">AWRI1</strain>
        <tissue evidence="8">Single Adult Female</tissue>
    </source>
</reference>
<dbReference type="InterPro" id="IPR045857">
    <property type="entry name" value="O16G_dom_2"/>
</dbReference>
<evidence type="ECO:0000313" key="8">
    <source>
        <dbReference type="EMBL" id="KAK7585955.1"/>
    </source>
</evidence>
<gene>
    <name evidence="8" type="ORF">V9T40_000134</name>
</gene>
<evidence type="ECO:0000256" key="1">
    <source>
        <dbReference type="ARBA" id="ARBA00001657"/>
    </source>
</evidence>
<feature type="chain" id="PRO_5042839329" description="alpha-glucosidase" evidence="6">
    <location>
        <begin position="23"/>
        <end position="553"/>
    </location>
</feature>
<keyword evidence="5" id="KW-0378">Hydrolase</keyword>
<evidence type="ECO:0000256" key="4">
    <source>
        <dbReference type="ARBA" id="ARBA00023180"/>
    </source>
</evidence>